<organism evidence="1">
    <name type="scientific">uncultured Caudovirales phage</name>
    <dbReference type="NCBI Taxonomy" id="2100421"/>
    <lineage>
        <taxon>Viruses</taxon>
        <taxon>Duplodnaviria</taxon>
        <taxon>Heunggongvirae</taxon>
        <taxon>Uroviricota</taxon>
        <taxon>Caudoviricetes</taxon>
        <taxon>Peduoviridae</taxon>
        <taxon>Maltschvirus</taxon>
        <taxon>Maltschvirus maltsch</taxon>
    </lineage>
</organism>
<evidence type="ECO:0000313" key="1">
    <source>
        <dbReference type="EMBL" id="CAB4147079.1"/>
    </source>
</evidence>
<protein>
    <submittedName>
        <fullName evidence="1">Uncharacterized protein</fullName>
    </submittedName>
</protein>
<proteinExistence type="predicted"/>
<gene>
    <name evidence="1" type="ORF">UFOVP507_10</name>
</gene>
<reference evidence="1" key="1">
    <citation type="submission" date="2020-04" db="EMBL/GenBank/DDBJ databases">
        <authorList>
            <person name="Chiriac C."/>
            <person name="Salcher M."/>
            <person name="Ghai R."/>
            <person name="Kavagutti S V."/>
        </authorList>
    </citation>
    <scope>NUCLEOTIDE SEQUENCE</scope>
</reference>
<accession>A0A6J5MU35</accession>
<dbReference type="EMBL" id="LR796486">
    <property type="protein sequence ID" value="CAB4147079.1"/>
    <property type="molecule type" value="Genomic_DNA"/>
</dbReference>
<name>A0A6J5MU35_9CAUD</name>
<sequence length="140" mass="16390">MNTFKQDLDRGIKIEQQVWMLLQRKYPCATIVTAFKGYDIWIPEIHKSVEVKYDPMSNQTGNIVIEIWMYNKPSALLTTTADFWVFYDDNQFISIAPKKIIECIMVNDIRLKRFIGKGDTVEKKAYLVPKELLFSYGNVL</sequence>